<dbReference type="InterPro" id="IPR013083">
    <property type="entry name" value="Znf_RING/FYVE/PHD"/>
</dbReference>
<dbReference type="Proteomes" id="UP001190700">
    <property type="component" value="Unassembled WGS sequence"/>
</dbReference>
<dbReference type="EMBL" id="LGRX02022860">
    <property type="protein sequence ID" value="KAK3255156.1"/>
    <property type="molecule type" value="Genomic_DNA"/>
</dbReference>
<dbReference type="GO" id="GO:0016567">
    <property type="term" value="P:protein ubiquitination"/>
    <property type="evidence" value="ECO:0007669"/>
    <property type="project" value="InterPro"/>
</dbReference>
<feature type="transmembrane region" description="Helical" evidence="1">
    <location>
        <begin position="130"/>
        <end position="153"/>
    </location>
</feature>
<feature type="domain" description="U-box" evidence="2">
    <location>
        <begin position="1"/>
        <end position="36"/>
    </location>
</feature>
<evidence type="ECO:0000259" key="2">
    <source>
        <dbReference type="Pfam" id="PF04564"/>
    </source>
</evidence>
<dbReference type="InterPro" id="IPR003613">
    <property type="entry name" value="Ubox_domain"/>
</dbReference>
<keyword evidence="1" id="KW-1133">Transmembrane helix</keyword>
<comment type="caution">
    <text evidence="3">The sequence shown here is derived from an EMBL/GenBank/DDBJ whole genome shotgun (WGS) entry which is preliminary data.</text>
</comment>
<accession>A0AAE0F8P2</accession>
<evidence type="ECO:0000313" key="3">
    <source>
        <dbReference type="EMBL" id="KAK3255156.1"/>
    </source>
</evidence>
<dbReference type="Gene3D" id="3.30.40.10">
    <property type="entry name" value="Zinc/RING finger domain, C3HC4 (zinc finger)"/>
    <property type="match status" value="1"/>
</dbReference>
<dbReference type="SUPFAM" id="SSF57850">
    <property type="entry name" value="RING/U-box"/>
    <property type="match status" value="1"/>
</dbReference>
<dbReference type="Pfam" id="PF04564">
    <property type="entry name" value="U-box"/>
    <property type="match status" value="1"/>
</dbReference>
<gene>
    <name evidence="3" type="ORF">CYMTET_35629</name>
</gene>
<name>A0AAE0F8P2_9CHLO</name>
<keyword evidence="4" id="KW-1185">Reference proteome</keyword>
<proteinExistence type="predicted"/>
<protein>
    <recommendedName>
        <fullName evidence="2">U-box domain-containing protein</fullName>
    </recommendedName>
</protein>
<keyword evidence="1" id="KW-0812">Transmembrane</keyword>
<dbReference type="GO" id="GO:0004842">
    <property type="term" value="F:ubiquitin-protein transferase activity"/>
    <property type="evidence" value="ECO:0007669"/>
    <property type="project" value="InterPro"/>
</dbReference>
<keyword evidence="1" id="KW-0472">Membrane</keyword>
<organism evidence="3 4">
    <name type="scientific">Cymbomonas tetramitiformis</name>
    <dbReference type="NCBI Taxonomy" id="36881"/>
    <lineage>
        <taxon>Eukaryota</taxon>
        <taxon>Viridiplantae</taxon>
        <taxon>Chlorophyta</taxon>
        <taxon>Pyramimonadophyceae</taxon>
        <taxon>Pyramimonadales</taxon>
        <taxon>Pyramimonadaceae</taxon>
        <taxon>Cymbomonas</taxon>
    </lineage>
</organism>
<sequence>MQDPVVDAYGFTYERAALLRCLAQRPDVCPMTNEPYPYVHHAIQAAPGPTMEIEIVLTPNRLIRDLIQNLAHARLVDNSNDEDYTQREWPTTRVLDALPIPPIDIASRSELGTLPNDALDLRWQRCPEGFSVLFTLVGCVAVSLVSAASIAIYTRVR</sequence>
<evidence type="ECO:0000313" key="4">
    <source>
        <dbReference type="Proteomes" id="UP001190700"/>
    </source>
</evidence>
<dbReference type="AlphaFoldDB" id="A0AAE0F8P2"/>
<reference evidence="3 4" key="1">
    <citation type="journal article" date="2015" name="Genome Biol. Evol.">
        <title>Comparative Genomics of a Bacterivorous Green Alga Reveals Evolutionary Causalities and Consequences of Phago-Mixotrophic Mode of Nutrition.</title>
        <authorList>
            <person name="Burns J.A."/>
            <person name="Paasch A."/>
            <person name="Narechania A."/>
            <person name="Kim E."/>
        </authorList>
    </citation>
    <scope>NUCLEOTIDE SEQUENCE [LARGE SCALE GENOMIC DNA]</scope>
    <source>
        <strain evidence="3 4">PLY_AMNH</strain>
    </source>
</reference>
<evidence type="ECO:0000256" key="1">
    <source>
        <dbReference type="SAM" id="Phobius"/>
    </source>
</evidence>